<feature type="transmembrane region" description="Helical" evidence="8">
    <location>
        <begin position="187"/>
        <end position="211"/>
    </location>
</feature>
<dbReference type="PANTHER" id="PTHR33908:SF3">
    <property type="entry name" value="UNDECAPRENYL PHOSPHATE-ALPHA-4-AMINO-4-DEOXY-L-ARABINOSE ARABINOSYL TRANSFERASE"/>
    <property type="match status" value="1"/>
</dbReference>
<dbReference type="GO" id="GO:0016763">
    <property type="term" value="F:pentosyltransferase activity"/>
    <property type="evidence" value="ECO:0007669"/>
    <property type="project" value="TreeGrafter"/>
</dbReference>
<evidence type="ECO:0000256" key="8">
    <source>
        <dbReference type="SAM" id="Phobius"/>
    </source>
</evidence>
<dbReference type="EMBL" id="AZQQ01000082">
    <property type="protein sequence ID" value="KDD67818.1"/>
    <property type="molecule type" value="Genomic_DNA"/>
</dbReference>
<feature type="transmembrane region" description="Helical" evidence="8">
    <location>
        <begin position="292"/>
        <end position="312"/>
    </location>
</feature>
<dbReference type="eggNOG" id="COG5305">
    <property type="taxonomic scope" value="Bacteria"/>
</dbReference>
<dbReference type="Pfam" id="PF13231">
    <property type="entry name" value="PMT_2"/>
    <property type="match status" value="1"/>
</dbReference>
<dbReference type="InterPro" id="IPR050297">
    <property type="entry name" value="LipidA_mod_glycosyltrf_83"/>
</dbReference>
<sequence>MEAHRETPIDGTQGPHEAPGVWAIVQRMLRWAREHWLLPILALAALVRFYDLTAAAIWGDEGSSLLLSQYSLSEIWVHAAHDVHPPLYFMLLHGWIELFGDGIFSIRTLSALPGIATVALGVWLVDLLATRRAALLAGVLLALLPTAVRYSQEVRMYSLLGLWLIGATIALVYWIKHPGHKRYLVIYALLMSAAFYTHYFTALCVLCHWLYLGLICVRPGYRLRHIQQPGWWVANMAIVLVYMPWVPSLIDLMQHMDQLKANGDVGWETPVTFGSLPSMIWSFLIQDDGENLTTPIFITLPLASLALAWVALARDRSVIRGSALVVIYTVLPVLLVFSASFISPVFIERYLTAYALGLPMIAALAIDRLYAVFRVLAVTVLVLFVGVELVGLNNNATVDTNDQISVMVDYVNQHFVAGDRIVTSDMLWYLSYVYYNRTDAKPLLYTPPSAKGVSSRPNAYGFGTLVTQDIYLDSLGDLPKGSGRVWLIGTVDVPDEFAPLPAGWQNVGVTQAGGANARLFVLH</sequence>
<feature type="domain" description="Glycosyltransferase RgtA/B/C/D-like" evidence="9">
    <location>
        <begin position="84"/>
        <end position="246"/>
    </location>
</feature>
<organism evidence="10 11">
    <name type="scientific">Pseudomonas mandelii PD30</name>
    <dbReference type="NCBI Taxonomy" id="1419583"/>
    <lineage>
        <taxon>Bacteria</taxon>
        <taxon>Pseudomonadati</taxon>
        <taxon>Pseudomonadota</taxon>
        <taxon>Gammaproteobacteria</taxon>
        <taxon>Pseudomonadales</taxon>
        <taxon>Pseudomonadaceae</taxon>
        <taxon>Pseudomonas</taxon>
    </lineage>
</organism>
<evidence type="ECO:0000259" key="9">
    <source>
        <dbReference type="Pfam" id="PF13231"/>
    </source>
</evidence>
<keyword evidence="4" id="KW-0808">Transferase</keyword>
<comment type="caution">
    <text evidence="10">The sequence shown here is derived from an EMBL/GenBank/DDBJ whole genome shotgun (WGS) entry which is preliminary data.</text>
</comment>
<evidence type="ECO:0000313" key="10">
    <source>
        <dbReference type="EMBL" id="KDD67818.1"/>
    </source>
</evidence>
<name>A0A059L0F7_9PSED</name>
<dbReference type="RefSeq" id="WP_033058650.1">
    <property type="nucleotide sequence ID" value="NZ_AZQQ01000082.1"/>
</dbReference>
<comment type="subcellular location">
    <subcellularLocation>
        <location evidence="1">Cell membrane</location>
        <topology evidence="1">Multi-pass membrane protein</topology>
    </subcellularLocation>
</comment>
<dbReference type="GO" id="GO:0009103">
    <property type="term" value="P:lipopolysaccharide biosynthetic process"/>
    <property type="evidence" value="ECO:0007669"/>
    <property type="project" value="TreeGrafter"/>
</dbReference>
<feature type="transmembrane region" description="Helical" evidence="8">
    <location>
        <begin position="156"/>
        <end position="175"/>
    </location>
</feature>
<dbReference type="PANTHER" id="PTHR33908">
    <property type="entry name" value="MANNOSYLTRANSFERASE YKCB-RELATED"/>
    <property type="match status" value="1"/>
</dbReference>
<dbReference type="AlphaFoldDB" id="A0A059L0F7"/>
<keyword evidence="2" id="KW-1003">Cell membrane</keyword>
<dbReference type="GO" id="GO:0005886">
    <property type="term" value="C:plasma membrane"/>
    <property type="evidence" value="ECO:0007669"/>
    <property type="project" value="UniProtKB-SubCell"/>
</dbReference>
<evidence type="ECO:0000256" key="5">
    <source>
        <dbReference type="ARBA" id="ARBA00022692"/>
    </source>
</evidence>
<keyword evidence="6 8" id="KW-1133">Transmembrane helix</keyword>
<evidence type="ECO:0000256" key="7">
    <source>
        <dbReference type="ARBA" id="ARBA00023136"/>
    </source>
</evidence>
<keyword evidence="3" id="KW-0328">Glycosyltransferase</keyword>
<evidence type="ECO:0000256" key="2">
    <source>
        <dbReference type="ARBA" id="ARBA00022475"/>
    </source>
</evidence>
<feature type="transmembrane region" description="Helical" evidence="8">
    <location>
        <begin position="36"/>
        <end position="58"/>
    </location>
</feature>
<accession>A0A059L0F7</accession>
<keyword evidence="5 8" id="KW-0812">Transmembrane</keyword>
<evidence type="ECO:0000256" key="3">
    <source>
        <dbReference type="ARBA" id="ARBA00022676"/>
    </source>
</evidence>
<proteinExistence type="predicted"/>
<reference evidence="10 11" key="1">
    <citation type="submission" date="2013-12" db="EMBL/GenBank/DDBJ databases">
        <authorList>
            <person name="Formusa P.A."/>
            <person name="Habash M."/>
            <person name="Lee H."/>
            <person name="Trevors J.T."/>
        </authorList>
    </citation>
    <scope>NUCLEOTIDE SEQUENCE [LARGE SCALE GENOMIC DNA]</scope>
    <source>
        <strain evidence="10 11">PD30</strain>
    </source>
</reference>
<evidence type="ECO:0000256" key="1">
    <source>
        <dbReference type="ARBA" id="ARBA00004651"/>
    </source>
</evidence>
<keyword evidence="7 8" id="KW-0472">Membrane</keyword>
<feature type="transmembrane region" description="Helical" evidence="8">
    <location>
        <begin position="231"/>
        <end position="253"/>
    </location>
</feature>
<feature type="transmembrane region" description="Helical" evidence="8">
    <location>
        <begin position="104"/>
        <end position="125"/>
    </location>
</feature>
<dbReference type="InterPro" id="IPR038731">
    <property type="entry name" value="RgtA/B/C-like"/>
</dbReference>
<feature type="transmembrane region" description="Helical" evidence="8">
    <location>
        <begin position="324"/>
        <end position="343"/>
    </location>
</feature>
<dbReference type="GO" id="GO:0010041">
    <property type="term" value="P:response to iron(III) ion"/>
    <property type="evidence" value="ECO:0007669"/>
    <property type="project" value="TreeGrafter"/>
</dbReference>
<evidence type="ECO:0000313" key="11">
    <source>
        <dbReference type="Proteomes" id="UP000026739"/>
    </source>
</evidence>
<feature type="transmembrane region" description="Helical" evidence="8">
    <location>
        <begin position="373"/>
        <end position="392"/>
    </location>
</feature>
<protein>
    <submittedName>
        <fullName evidence="10">Membrane protein</fullName>
    </submittedName>
</protein>
<dbReference type="Proteomes" id="UP000026739">
    <property type="component" value="Unassembled WGS sequence"/>
</dbReference>
<evidence type="ECO:0000256" key="6">
    <source>
        <dbReference type="ARBA" id="ARBA00022989"/>
    </source>
</evidence>
<evidence type="ECO:0000256" key="4">
    <source>
        <dbReference type="ARBA" id="ARBA00022679"/>
    </source>
</evidence>
<gene>
    <name evidence="10" type="ORF">V466_18015</name>
</gene>